<keyword evidence="7" id="KW-1185">Reference proteome</keyword>
<organism evidence="6 7">
    <name type="scientific">Capra hircus</name>
    <name type="common">Goat</name>
    <dbReference type="NCBI Taxonomy" id="9925"/>
    <lineage>
        <taxon>Eukaryota</taxon>
        <taxon>Metazoa</taxon>
        <taxon>Chordata</taxon>
        <taxon>Craniata</taxon>
        <taxon>Vertebrata</taxon>
        <taxon>Euteleostomi</taxon>
        <taxon>Mammalia</taxon>
        <taxon>Eutheria</taxon>
        <taxon>Laurasiatheria</taxon>
        <taxon>Artiodactyla</taxon>
        <taxon>Ruminantia</taxon>
        <taxon>Pecora</taxon>
        <taxon>Bovidae</taxon>
        <taxon>Caprinae</taxon>
        <taxon>Capra</taxon>
    </lineage>
</organism>
<reference evidence="6 7" key="1">
    <citation type="submission" date="2016-04" db="EMBL/GenBank/DDBJ databases">
        <title>Polished mammalian reference genomes with single-molecule sequencing and chromosome conformation capture applied to the Capra hircus genome.</title>
        <authorList>
            <person name="Bickhart D.M."/>
            <person name="Koren S."/>
            <person name="Rosen B."/>
            <person name="Hastie A."/>
            <person name="Liachko I."/>
            <person name="Sullivan S.T."/>
            <person name="Burton J."/>
            <person name="Sayre B.L."/>
            <person name="Huson H.J."/>
            <person name="Lee J."/>
            <person name="Lam E."/>
            <person name="Kelley C.M."/>
            <person name="Hutchison J.L."/>
            <person name="Zhou Y."/>
            <person name="Sun J."/>
            <person name="Crisa A."/>
            <person name="Schwartz J.C."/>
            <person name="Hammond J.A."/>
            <person name="Schroeder S.G."/>
            <person name="Liu G.E."/>
            <person name="Dunham M."/>
            <person name="Shendure J."/>
            <person name="Sonstegard T.S."/>
            <person name="Phillippy A.M."/>
            <person name="Van Tassell C.P."/>
            <person name="Smith T.P."/>
        </authorList>
    </citation>
    <scope>NUCLEOTIDE SEQUENCE [LARGE SCALE GENOMIC DNA]</scope>
</reference>
<dbReference type="PANTHER" id="PTHR12479:SF6">
    <property type="entry name" value="LYSOSOMAL-ASSOCIATED TRANSMEMBRANE PROTEIN 4B"/>
    <property type="match status" value="1"/>
</dbReference>
<dbReference type="EMBL" id="LWLT01000006">
    <property type="status" value="NOT_ANNOTATED_CDS"/>
    <property type="molecule type" value="Genomic_DNA"/>
</dbReference>
<proteinExistence type="predicted"/>
<dbReference type="Proteomes" id="UP000291000">
    <property type="component" value="Chromosome 6"/>
</dbReference>
<accession>A0A452FLA4</accession>
<keyword evidence="3 5" id="KW-1133">Transmembrane helix</keyword>
<keyword evidence="4 5" id="KW-0472">Membrane</keyword>
<protein>
    <submittedName>
        <fullName evidence="6">Uncharacterized protein</fullName>
    </submittedName>
</protein>
<dbReference type="AlphaFoldDB" id="A0A452FLA4"/>
<feature type="transmembrane region" description="Helical" evidence="5">
    <location>
        <begin position="63"/>
        <end position="82"/>
    </location>
</feature>
<keyword evidence="2 5" id="KW-0812">Transmembrane</keyword>
<dbReference type="InterPro" id="IPR051115">
    <property type="entry name" value="LAPTM_transporter"/>
</dbReference>
<evidence type="ECO:0000313" key="7">
    <source>
        <dbReference type="Proteomes" id="UP000291000"/>
    </source>
</evidence>
<evidence type="ECO:0000256" key="4">
    <source>
        <dbReference type="ARBA" id="ARBA00023136"/>
    </source>
</evidence>
<evidence type="ECO:0000256" key="2">
    <source>
        <dbReference type="ARBA" id="ARBA00022692"/>
    </source>
</evidence>
<dbReference type="Ensembl" id="ENSCHIT00000033026.1">
    <property type="protein sequence ID" value="ENSCHIP00000025165.1"/>
    <property type="gene ID" value="ENSCHIG00000022059.1"/>
</dbReference>
<name>A0A452FLA4_CAPHI</name>
<reference evidence="6" key="3">
    <citation type="submission" date="2025-09" db="UniProtKB">
        <authorList>
            <consortium name="Ensembl"/>
        </authorList>
    </citation>
    <scope>IDENTIFICATION</scope>
</reference>
<evidence type="ECO:0000256" key="1">
    <source>
        <dbReference type="ARBA" id="ARBA00004127"/>
    </source>
</evidence>
<sequence>MPFCSTSCCLCCHVLAGTILLGTQCLIFNAVVLLVLLSALADPDQYHFSSSGLGGDFELMDDANMCIAIAISVLLVLIWAMAAHGACRQHVSRTIPLFCYHIFGFAFLSLLTILWNSAFKWVYLSFSPLPFPSQLPPNFPHKDNIMSMNPICLVLIIFLNSSDVLVYVTSSDPTMLLPPYHCHPMCLPKPGSGV</sequence>
<dbReference type="GO" id="GO:0005765">
    <property type="term" value="C:lysosomal membrane"/>
    <property type="evidence" value="ECO:0007669"/>
    <property type="project" value="TreeGrafter"/>
</dbReference>
<dbReference type="GeneTree" id="ENSGT00940000153446"/>
<dbReference type="GO" id="GO:0012505">
    <property type="term" value="C:endomembrane system"/>
    <property type="evidence" value="ECO:0007669"/>
    <property type="project" value="UniProtKB-SubCell"/>
</dbReference>
<reference evidence="6" key="2">
    <citation type="submission" date="2025-08" db="UniProtKB">
        <authorList>
            <consortium name="Ensembl"/>
        </authorList>
    </citation>
    <scope>IDENTIFICATION</scope>
</reference>
<evidence type="ECO:0000256" key="5">
    <source>
        <dbReference type="SAM" id="Phobius"/>
    </source>
</evidence>
<evidence type="ECO:0000313" key="6">
    <source>
        <dbReference type="Ensembl" id="ENSCHIP00000025165.1"/>
    </source>
</evidence>
<feature type="transmembrane region" description="Helical" evidence="5">
    <location>
        <begin position="151"/>
        <end position="170"/>
    </location>
</feature>
<feature type="transmembrane region" description="Helical" evidence="5">
    <location>
        <begin position="94"/>
        <end position="115"/>
    </location>
</feature>
<dbReference type="PANTHER" id="PTHR12479">
    <property type="entry name" value="LYSOSOMAL-ASSOCIATED TRANSMEMBRANE PROTEIN"/>
    <property type="match status" value="1"/>
</dbReference>
<evidence type="ECO:0000256" key="3">
    <source>
        <dbReference type="ARBA" id="ARBA00022989"/>
    </source>
</evidence>
<comment type="subcellular location">
    <subcellularLocation>
        <location evidence="1">Endomembrane system</location>
        <topology evidence="1">Multi-pass membrane protein</topology>
    </subcellularLocation>
</comment>